<protein>
    <recommendedName>
        <fullName evidence="3">Reverse transcriptase domain-containing protein</fullName>
    </recommendedName>
</protein>
<evidence type="ECO:0000313" key="1">
    <source>
        <dbReference type="EMBL" id="OMJ19144.1"/>
    </source>
</evidence>
<gene>
    <name evidence="1" type="ORF">AYI69_g6746</name>
</gene>
<keyword evidence="2" id="KW-1185">Reference proteome</keyword>
<evidence type="ECO:0000313" key="2">
    <source>
        <dbReference type="Proteomes" id="UP000187429"/>
    </source>
</evidence>
<name>A0A1R1XX55_9FUNG</name>
<dbReference type="Proteomes" id="UP000187429">
    <property type="component" value="Unassembled WGS sequence"/>
</dbReference>
<dbReference type="EMBL" id="LSSM01003091">
    <property type="protein sequence ID" value="OMJ19144.1"/>
    <property type="molecule type" value="Genomic_DNA"/>
</dbReference>
<reference evidence="2" key="1">
    <citation type="submission" date="2017-01" db="EMBL/GenBank/DDBJ databases">
        <authorList>
            <person name="Wang Y."/>
            <person name="White M."/>
            <person name="Kvist S."/>
            <person name="Moncalvo J.-M."/>
        </authorList>
    </citation>
    <scope>NUCLEOTIDE SEQUENCE [LARGE SCALE GENOMIC DNA]</scope>
    <source>
        <strain evidence="2">ID-206-W2</strain>
    </source>
</reference>
<sequence>MDSYNPYPKLEDTSTIEDEEIAEAIVENSKNNAVDLNLYKASIRKSKRFYLTPSILKEMRAKELAAAEWHKATESKNPSKKVMKLYLAFSKERKEVKELIRTFNRNRWAKFLDNCAKNQFLGNKKNNPFDINQDFSWDEVWMVLMRLALHKAPGGDGLEVGWYKVLFNDYDVYCPESPMAKALLNLLQTIWRNGKIPKIWNITEIAPIPKKGDLKLLDNYRGIALIPVGMKILGRIIIAKKESFVTFIDFRKAYDTVPIEALLRKLYLCGEEGRELSFSPLTVKDLVLLSDSEVGLRENLLVVEKWANDNEISFGISKYGALVGKRVPILKKYWYLGVLINDELDLLKFCRQKVEKAEACYTNIRRLLSSKSEARMRYGGEILGMFRDMSRNLQRIFNNRLKNLLGVSERATIVNMDNIWLEFEVPPLYASFGYSRARAYQKFQDVSTPIAMLLKDRSKGSRGKVSNGWLNRMGLE</sequence>
<dbReference type="OrthoDB" id="414730at2759"/>
<accession>A0A1R1XX55</accession>
<evidence type="ECO:0008006" key="3">
    <source>
        <dbReference type="Google" id="ProtNLM"/>
    </source>
</evidence>
<dbReference type="AlphaFoldDB" id="A0A1R1XX55"/>
<comment type="caution">
    <text evidence="1">The sequence shown here is derived from an EMBL/GenBank/DDBJ whole genome shotgun (WGS) entry which is preliminary data.</text>
</comment>
<dbReference type="PANTHER" id="PTHR19446">
    <property type="entry name" value="REVERSE TRANSCRIPTASES"/>
    <property type="match status" value="1"/>
</dbReference>
<organism evidence="1 2">
    <name type="scientific">Smittium culicis</name>
    <dbReference type="NCBI Taxonomy" id="133412"/>
    <lineage>
        <taxon>Eukaryota</taxon>
        <taxon>Fungi</taxon>
        <taxon>Fungi incertae sedis</taxon>
        <taxon>Zoopagomycota</taxon>
        <taxon>Kickxellomycotina</taxon>
        <taxon>Harpellomycetes</taxon>
        <taxon>Harpellales</taxon>
        <taxon>Legeriomycetaceae</taxon>
        <taxon>Smittium</taxon>
    </lineage>
</organism>
<feature type="non-terminal residue" evidence="1">
    <location>
        <position position="476"/>
    </location>
</feature>
<proteinExistence type="predicted"/>